<proteinExistence type="predicted"/>
<gene>
    <name evidence="2" type="ORF">F8O01_08160</name>
    <name evidence="1" type="ORF">F8O01_15185</name>
</gene>
<evidence type="ECO:0000313" key="2">
    <source>
        <dbReference type="EMBL" id="KAB1657220.1"/>
    </source>
</evidence>
<keyword evidence="3" id="KW-1185">Reference proteome</keyword>
<reference evidence="1 3" key="1">
    <citation type="submission" date="2019-09" db="EMBL/GenBank/DDBJ databases">
        <title>Phylogeny of genus Pseudoclavibacter and closely related genus.</title>
        <authorList>
            <person name="Li Y."/>
        </authorList>
    </citation>
    <scope>NUCLEOTIDE SEQUENCE [LARGE SCALE GENOMIC DNA]</scope>
    <source>
        <strain evidence="1 3">DSM 23821</strain>
    </source>
</reference>
<evidence type="ECO:0000313" key="1">
    <source>
        <dbReference type="EMBL" id="KAB1653416.1"/>
    </source>
</evidence>
<dbReference type="Proteomes" id="UP000467240">
    <property type="component" value="Unassembled WGS sequence"/>
</dbReference>
<organism evidence="1 3">
    <name type="scientific">Pseudoclavibacter chungangensis</name>
    <dbReference type="NCBI Taxonomy" id="587635"/>
    <lineage>
        <taxon>Bacteria</taxon>
        <taxon>Bacillati</taxon>
        <taxon>Actinomycetota</taxon>
        <taxon>Actinomycetes</taxon>
        <taxon>Micrococcales</taxon>
        <taxon>Microbacteriaceae</taxon>
        <taxon>Pseudoclavibacter</taxon>
    </lineage>
</organism>
<evidence type="ECO:0000313" key="3">
    <source>
        <dbReference type="Proteomes" id="UP000467240"/>
    </source>
</evidence>
<dbReference type="EMBL" id="WBJZ01000023">
    <property type="protein sequence ID" value="KAB1653416.1"/>
    <property type="molecule type" value="Genomic_DNA"/>
</dbReference>
<name>A0A7J5BQ82_9MICO</name>
<protein>
    <submittedName>
        <fullName evidence="1">Uncharacterized protein</fullName>
    </submittedName>
</protein>
<comment type="caution">
    <text evidence="1">The sequence shown here is derived from an EMBL/GenBank/DDBJ whole genome shotgun (WGS) entry which is preliminary data.</text>
</comment>
<sequence>MHLPPRFWSSTETDVADASGRHLTLRIWGWSDESETEARSVAADRLRRLIDRGGPSLGRSKRAEYYPFSPLREELLEVLGDRTDPDGFVTRNAYGATVLTTEVVLIADVDATEEPVDGGGFFRALFGRPKPATEVSPDERRIRAFADTHSSLGVHAYRTAGGFRVFVTGTGFVATDDGSRQLLEELGSDPLYMRLCDVQGTFRARLSPKPWRVGAGRAQERWPRESPDAAARHERWLGDYERRSKGAKVCAPLFRSGPPPSPVEQRVLDFHEQRTVGAANARLA</sequence>
<dbReference type="AlphaFoldDB" id="A0A7J5BQ82"/>
<dbReference type="OrthoDB" id="877274at2"/>
<dbReference type="EMBL" id="WBJZ01000009">
    <property type="protein sequence ID" value="KAB1657220.1"/>
    <property type="molecule type" value="Genomic_DNA"/>
</dbReference>
<accession>A0A7J5BQ82</accession>
<dbReference type="RefSeq" id="WP_158040390.1">
    <property type="nucleotide sequence ID" value="NZ_JACCFV010000001.1"/>
</dbReference>